<reference evidence="8" key="1">
    <citation type="submission" date="2021-01" db="UniProtKB">
        <authorList>
            <consortium name="EnsemblMetazoa"/>
        </authorList>
    </citation>
    <scope>IDENTIFICATION</scope>
</reference>
<sequence length="1723" mass="184300">MNSLAHHDVLASGLIRKETVLGGLVNPVVDATHHSHHSQQLSRLGSVVGGVGAASVGGGVTGGGRRDSNSSSEDSDIVRLFPKCKRSAAAGSASSNQQHNNSHNHSSSQNHCNNLSSASSGSSSRDSSSGIGIGCGSSGSIGTSTALTSPSPSSGGGGLGDRGPTGIGSSTAVTYSQQQTQQQHHHLQQQHHNLNQQTTSSTSTGTAIGGNNPNSLISNSNNHVPSVGISNGLSTTTSSASSASSANSSNSCNTHSSSIDHISNGPQQLQQKHGGLISSTQKLRGRGGARSDEEGNNIRFRESLTLGGGGGGGLRDLNQNNRDTMERSVAREQLSNQPQQQLNHHHPQNLNLNMNLNSMANTVDSSGSSHSVVGSGAGGDRTNSRTLDGLHHRSSHPQMTHFSSNASHKSQKFLRSADAFISSPTDNENFLLEQHRESRDRDQRERDREETVNITDNLLCEVAPRGVMEQDGTVASNLHGTTTRAGTGSAYGFKEGRNSVGVTFKASETRERIEMAGGREVVSSAKKSSSVRAKKQRREPVNLMDDNKPLGSEGVLDPPSTMAATTTLPESTAISNGSLLDRGAERINRIERELVDVTRQHRQLQHHQPQQYQAQQQQQHDVVYDDIDDSGLMAPPSPTPCAPMHAGGLNGIQEEGSECSELPTHGGEGLGISRDLSSPGGVRVVSVLLGPSPPPPPPTLLNGHSAMNGGSSMKSLDELSCSNSCDTSTSQGDEGVARVIGTVPIAQYEGSPRRYGRPKRSSGLPGYPQRVYAPAKEKTNDNSDRPDRCDRELDRLERQQQDDADDKDLKKENEAVQLLSELLNGSVKNEKNGSPTDFNDLDYRLSYRPVTDRERDRQQTQLQQQQQQQHQGRGENNKGDRGGSSYVAHRLASPVKETRAGDVACPTGQASPGGSSCAPPVPPKLNLTSGTSPEEPQYTTIRKGGLKDHQGPTHGHTDAKEMVMLHERVQQHSLQVDMVGELDDFLGMDTSMRNLTVSPSVSNTDDCNTVDSDGTEGDPDELLSMANSGGSRLMPVLEDGLSSGHVSENDDDEDTGTTVGLIHGDRKMRGTRNRAVRTSALCRVQKSSKGNNRSQRRNKTHSEIPPSAPLLVGGIGVIGSGGSHMGGQASVSDAIREIKQAIQHSKAQQQQVKKSAADSGCVSPTDKSQRELREIRDRQMANSNQQLQQAGSHQSGNSQPPVWVPRMNSGFAHTGSNSAGTNDSTQQEDDCDTDQETDRLLGEQRSEDNGFYDEKSQSSTGNPNSNSKQRKTNIDNNNLRTTTTTSSSVTAASNGSGAAGSNHSSTNSTSNSTSNCTSTNSNQSSANSSNTTSKEVIIHDPSVLIEGVLFRARYLGSTQLVCEGQPTKATRMMQAEEAVARIKSLAPEGESQPSTEVDLFISTEKIMVLNTDLKEIMMDHTLRTISYIADIGDLVVLMARRRPGTEPEDLPGTSPPPHCSSQQGEMKKKPKMICHVFESDEAQFIAQSIGQAFQVAYMEFLKANGIEDSSFIKEMDYQEVLNSQEIFGNELEMFAKKDRQKEVVVPKQKGEILGMVIVESGWGSMLPTVVIANMAGSGPAARCGMLNIGDQIIAINGVSLVGLPLSTCQTYIKNTKQQTVVKLTVVPCAPVVEVKIKRPDTKYQLGFSVQNGVICSLLRGGIAERGGVRVGHRIIEINGQSVVAVPHEKIVNLLATSVGEIHMKTMPTSMFRLLTGQESPVYI</sequence>
<feature type="compositionally biased region" description="Polar residues" evidence="5">
    <location>
        <begin position="259"/>
        <end position="282"/>
    </location>
</feature>
<dbReference type="PROSITE" id="PS01179">
    <property type="entry name" value="PID"/>
    <property type="match status" value="1"/>
</dbReference>
<feature type="compositionally biased region" description="Low complexity" evidence="5">
    <location>
        <begin position="140"/>
        <end position="153"/>
    </location>
</feature>
<feature type="region of interest" description="Disordered" evidence="5">
    <location>
        <begin position="1443"/>
        <end position="1465"/>
    </location>
</feature>
<feature type="compositionally biased region" description="Polar residues" evidence="5">
    <location>
        <begin position="1182"/>
        <end position="1200"/>
    </location>
</feature>
<dbReference type="Gene3D" id="2.30.42.10">
    <property type="match status" value="2"/>
</dbReference>
<dbReference type="InterPro" id="IPR001478">
    <property type="entry name" value="PDZ"/>
</dbReference>
<evidence type="ECO:0000313" key="9">
    <source>
        <dbReference type="Proteomes" id="UP000594260"/>
    </source>
</evidence>
<dbReference type="FunCoup" id="A0A7M7K989">
    <property type="interactions" value="218"/>
</dbReference>
<dbReference type="CDD" id="cd06793">
    <property type="entry name" value="PDZ2_APBA1_3-like"/>
    <property type="match status" value="1"/>
</dbReference>
<feature type="compositionally biased region" description="Polar residues" evidence="5">
    <location>
        <begin position="996"/>
        <end position="1012"/>
    </location>
</feature>
<dbReference type="SUPFAM" id="SSF50729">
    <property type="entry name" value="PH domain-like"/>
    <property type="match status" value="1"/>
</dbReference>
<evidence type="ECO:0000256" key="4">
    <source>
        <dbReference type="SAM" id="Coils"/>
    </source>
</evidence>
<feature type="compositionally biased region" description="Basic and acidic residues" evidence="5">
    <location>
        <begin position="1236"/>
        <end position="1256"/>
    </location>
</feature>
<feature type="region of interest" description="Disordered" evidence="5">
    <location>
        <begin position="1182"/>
        <end position="1333"/>
    </location>
</feature>
<name>A0A7M7K989_VARDE</name>
<evidence type="ECO:0000259" key="6">
    <source>
        <dbReference type="PROSITE" id="PS01179"/>
    </source>
</evidence>
<feature type="domain" description="PID" evidence="6">
    <location>
        <begin position="1347"/>
        <end position="1507"/>
    </location>
</feature>
<feature type="domain" description="PDZ" evidence="7">
    <location>
        <begin position="1542"/>
        <end position="1627"/>
    </location>
</feature>
<feature type="compositionally biased region" description="Low complexity" evidence="5">
    <location>
        <begin position="1274"/>
        <end position="1333"/>
    </location>
</feature>
<feature type="domain" description="PDZ" evidence="7">
    <location>
        <begin position="1633"/>
        <end position="1709"/>
    </location>
</feature>
<feature type="compositionally biased region" description="Basic and acidic residues" evidence="5">
    <location>
        <begin position="775"/>
        <end position="789"/>
    </location>
</feature>
<dbReference type="Gene3D" id="2.30.29.30">
    <property type="entry name" value="Pleckstrin-homology domain (PH domain)/Phosphotyrosine-binding domain (PTB)"/>
    <property type="match status" value="1"/>
</dbReference>
<dbReference type="RefSeq" id="XP_022663496.1">
    <property type="nucleotide sequence ID" value="XM_022807761.1"/>
</dbReference>
<keyword evidence="1" id="KW-0813">Transport</keyword>
<feature type="compositionally biased region" description="Basic and acidic residues" evidence="5">
    <location>
        <begin position="945"/>
        <end position="954"/>
    </location>
</feature>
<feature type="coiled-coil region" evidence="4">
    <location>
        <begin position="580"/>
        <end position="607"/>
    </location>
</feature>
<dbReference type="Proteomes" id="UP000594260">
    <property type="component" value="Unplaced"/>
</dbReference>
<feature type="compositionally biased region" description="Low complexity" evidence="5">
    <location>
        <begin position="1142"/>
        <end position="1154"/>
    </location>
</feature>
<dbReference type="CDD" id="cd06720">
    <property type="entry name" value="PDZ1_APBA1_3-like"/>
    <property type="match status" value="1"/>
</dbReference>
<dbReference type="Pfam" id="PF00595">
    <property type="entry name" value="PDZ"/>
    <property type="match status" value="2"/>
</dbReference>
<feature type="compositionally biased region" description="Low complexity" evidence="5">
    <location>
        <begin position="859"/>
        <end position="871"/>
    </location>
</feature>
<feature type="compositionally biased region" description="Polar residues" evidence="5">
    <location>
        <begin position="562"/>
        <end position="578"/>
    </location>
</feature>
<feature type="compositionally biased region" description="Low complexity" evidence="5">
    <location>
        <begin position="87"/>
        <end position="130"/>
    </location>
</feature>
<evidence type="ECO:0000256" key="1">
    <source>
        <dbReference type="ARBA" id="ARBA00022448"/>
    </source>
</evidence>
<feature type="region of interest" description="Disordered" evidence="5">
    <location>
        <begin position="906"/>
        <end position="954"/>
    </location>
</feature>
<dbReference type="PROSITE" id="PS50106">
    <property type="entry name" value="PDZ"/>
    <property type="match status" value="2"/>
</dbReference>
<feature type="compositionally biased region" description="Polar residues" evidence="5">
    <location>
        <begin position="396"/>
        <end position="408"/>
    </location>
</feature>
<dbReference type="Pfam" id="PF00640">
    <property type="entry name" value="PID"/>
    <property type="match status" value="1"/>
</dbReference>
<proteinExistence type="predicted"/>
<dbReference type="InterPro" id="IPR006020">
    <property type="entry name" value="PTB/PI_dom"/>
</dbReference>
<dbReference type="GO" id="GO:0043197">
    <property type="term" value="C:dendritic spine"/>
    <property type="evidence" value="ECO:0007669"/>
    <property type="project" value="TreeGrafter"/>
</dbReference>
<dbReference type="GO" id="GO:0005737">
    <property type="term" value="C:cytoplasm"/>
    <property type="evidence" value="ECO:0007669"/>
    <property type="project" value="TreeGrafter"/>
</dbReference>
<feature type="compositionally biased region" description="Acidic residues" evidence="5">
    <location>
        <begin position="1226"/>
        <end position="1235"/>
    </location>
</feature>
<dbReference type="FunFam" id="2.30.42.10:FF:000017">
    <property type="entry name" value="Amyloid beta A4 protein-binding family A member 1"/>
    <property type="match status" value="1"/>
</dbReference>
<organism evidence="8 9">
    <name type="scientific">Varroa destructor</name>
    <name type="common">Honeybee mite</name>
    <dbReference type="NCBI Taxonomy" id="109461"/>
    <lineage>
        <taxon>Eukaryota</taxon>
        <taxon>Metazoa</taxon>
        <taxon>Ecdysozoa</taxon>
        <taxon>Arthropoda</taxon>
        <taxon>Chelicerata</taxon>
        <taxon>Arachnida</taxon>
        <taxon>Acari</taxon>
        <taxon>Parasitiformes</taxon>
        <taxon>Mesostigmata</taxon>
        <taxon>Gamasina</taxon>
        <taxon>Dermanyssoidea</taxon>
        <taxon>Varroidae</taxon>
        <taxon>Varroa</taxon>
    </lineage>
</organism>
<evidence type="ECO:0000256" key="2">
    <source>
        <dbReference type="ARBA" id="ARBA00022553"/>
    </source>
</evidence>
<keyword evidence="2" id="KW-0597">Phosphoprotein</keyword>
<dbReference type="OrthoDB" id="5987010at2759"/>
<feature type="compositionally biased region" description="Low complexity" evidence="5">
    <location>
        <begin position="190"/>
        <end position="222"/>
    </location>
</feature>
<feature type="region of interest" description="Disordered" evidence="5">
    <location>
        <begin position="519"/>
        <end position="580"/>
    </location>
</feature>
<feature type="region of interest" description="Disordered" evidence="5">
    <location>
        <begin position="425"/>
        <end position="450"/>
    </location>
</feature>
<dbReference type="EnsemblMetazoa" id="XM_022807761">
    <property type="protein sequence ID" value="XP_022663496"/>
    <property type="gene ID" value="LOC111251302"/>
</dbReference>
<keyword evidence="4" id="KW-0175">Coiled coil</keyword>
<feature type="region of interest" description="Disordered" evidence="5">
    <location>
        <begin position="1083"/>
        <end position="1111"/>
    </location>
</feature>
<dbReference type="InterPro" id="IPR036034">
    <property type="entry name" value="PDZ_sf"/>
</dbReference>
<feature type="compositionally biased region" description="Low complexity" evidence="5">
    <location>
        <begin position="521"/>
        <end position="531"/>
    </location>
</feature>
<feature type="compositionally biased region" description="Polar residues" evidence="5">
    <location>
        <begin position="926"/>
        <end position="940"/>
    </location>
</feature>
<feature type="region of interest" description="Disordered" evidence="5">
    <location>
        <begin position="1042"/>
        <end position="1061"/>
    </location>
</feature>
<dbReference type="SUPFAM" id="SSF50156">
    <property type="entry name" value="PDZ domain-like"/>
    <property type="match status" value="2"/>
</dbReference>
<dbReference type="GeneID" id="111251302"/>
<dbReference type="EnsemblMetazoa" id="XM_022807759">
    <property type="protein sequence ID" value="XP_022663494"/>
    <property type="gene ID" value="LOC111251302"/>
</dbReference>
<feature type="region of interest" description="Disordered" evidence="5">
    <location>
        <begin position="1142"/>
        <end position="1170"/>
    </location>
</feature>
<dbReference type="EnsemblMetazoa" id="XM_022807757">
    <property type="protein sequence ID" value="XP_022663492"/>
    <property type="gene ID" value="LOC111251302"/>
</dbReference>
<dbReference type="FunFam" id="2.30.29.30:FF:000207">
    <property type="entry name" value="Protein CBR-LIN-10, isoform a"/>
    <property type="match status" value="1"/>
</dbReference>
<accession>A0A7M7K989</accession>
<evidence type="ECO:0000259" key="7">
    <source>
        <dbReference type="PROSITE" id="PS50106"/>
    </source>
</evidence>
<feature type="compositionally biased region" description="Low complexity" evidence="5">
    <location>
        <begin position="230"/>
        <end position="257"/>
    </location>
</feature>
<dbReference type="RefSeq" id="XP_022663493.1">
    <property type="nucleotide sequence ID" value="XM_022807758.1"/>
</dbReference>
<feature type="compositionally biased region" description="Polar residues" evidence="5">
    <location>
        <begin position="708"/>
        <end position="732"/>
    </location>
</feature>
<dbReference type="SMART" id="SM00228">
    <property type="entry name" value="PDZ"/>
    <property type="match status" value="2"/>
</dbReference>
<feature type="compositionally biased region" description="Basic and acidic residues" evidence="5">
    <location>
        <begin position="872"/>
        <end position="881"/>
    </location>
</feature>
<evidence type="ECO:0008006" key="10">
    <source>
        <dbReference type="Google" id="ProtNLM"/>
    </source>
</evidence>
<feature type="compositionally biased region" description="Gly residues" evidence="5">
    <location>
        <begin position="154"/>
        <end position="166"/>
    </location>
</feature>
<dbReference type="RefSeq" id="XP_022663494.1">
    <property type="nucleotide sequence ID" value="XM_022807759.1"/>
</dbReference>
<dbReference type="InterPro" id="IPR051230">
    <property type="entry name" value="APP-Binding"/>
</dbReference>
<dbReference type="FunFam" id="2.30.42.10:FF:000007">
    <property type="entry name" value="Amyloid beta A4 protein-binding family A member"/>
    <property type="match status" value="1"/>
</dbReference>
<feature type="compositionally biased region" description="Polar residues" evidence="5">
    <location>
        <begin position="1257"/>
        <end position="1267"/>
    </location>
</feature>
<dbReference type="InterPro" id="IPR011993">
    <property type="entry name" value="PH-like_dom_sf"/>
</dbReference>
<dbReference type="RefSeq" id="XP_022663492.1">
    <property type="nucleotide sequence ID" value="XM_022807757.1"/>
</dbReference>
<feature type="region of interest" description="Disordered" evidence="5">
    <location>
        <begin position="55"/>
        <end position="410"/>
    </location>
</feature>
<evidence type="ECO:0000313" key="8">
    <source>
        <dbReference type="EnsemblMetazoa" id="XP_022663494"/>
    </source>
</evidence>
<feature type="region of interest" description="Disordered" evidence="5">
    <location>
        <begin position="996"/>
        <end position="1019"/>
    </location>
</feature>
<keyword evidence="3" id="KW-0677">Repeat</keyword>
<dbReference type="SMART" id="SM00462">
    <property type="entry name" value="PTB"/>
    <property type="match status" value="1"/>
</dbReference>
<keyword evidence="9" id="KW-1185">Reference proteome</keyword>
<feature type="compositionally biased region" description="Basic and acidic residues" evidence="5">
    <location>
        <begin position="433"/>
        <end position="450"/>
    </location>
</feature>
<dbReference type="KEGG" id="vde:111251302"/>
<dbReference type="InParanoid" id="A0A7M7K989"/>
<feature type="compositionally biased region" description="Low complexity" evidence="5">
    <location>
        <begin position="333"/>
        <end position="374"/>
    </location>
</feature>
<dbReference type="PANTHER" id="PTHR12345:SF16">
    <property type="entry name" value="X11L, ISOFORM F-RELATED"/>
    <property type="match status" value="1"/>
</dbReference>
<dbReference type="GO" id="GO:0005886">
    <property type="term" value="C:plasma membrane"/>
    <property type="evidence" value="ECO:0007669"/>
    <property type="project" value="TreeGrafter"/>
</dbReference>
<dbReference type="GO" id="GO:0007268">
    <property type="term" value="P:chemical synaptic transmission"/>
    <property type="evidence" value="ECO:0007669"/>
    <property type="project" value="TreeGrafter"/>
</dbReference>
<dbReference type="CDD" id="cd01208">
    <property type="entry name" value="PTB_X11"/>
    <property type="match status" value="1"/>
</dbReference>
<feature type="region of interest" description="Disordered" evidence="5">
    <location>
        <begin position="692"/>
        <end position="789"/>
    </location>
</feature>
<dbReference type="EnsemblMetazoa" id="XM_022807758">
    <property type="protein sequence ID" value="XP_022663493"/>
    <property type="gene ID" value="LOC111251302"/>
</dbReference>
<evidence type="ECO:0000256" key="3">
    <source>
        <dbReference type="ARBA" id="ARBA00022737"/>
    </source>
</evidence>
<evidence type="ECO:0000256" key="5">
    <source>
        <dbReference type="SAM" id="MobiDB-lite"/>
    </source>
</evidence>
<protein>
    <recommendedName>
        <fullName evidence="10">Protein lin-10</fullName>
    </recommendedName>
</protein>
<feature type="region of interest" description="Disordered" evidence="5">
    <location>
        <begin position="851"/>
        <end position="885"/>
    </location>
</feature>
<dbReference type="PANTHER" id="PTHR12345">
    <property type="entry name" value="SYNTENIN RELATED"/>
    <property type="match status" value="1"/>
</dbReference>